<sequence length="88" mass="9843">MSFIDKHNANKKLSIYTSIISFLLGCIWVFVNLIYRGRIITKEEAIAVVIILLGLNAVSFGSDLRGFLKILKGGNDNKKPEENDDKNS</sequence>
<protein>
    <submittedName>
        <fullName evidence="2">Putative VSH-1 holin protein</fullName>
    </submittedName>
</protein>
<evidence type="ECO:0000256" key="1">
    <source>
        <dbReference type="SAM" id="Phobius"/>
    </source>
</evidence>
<proteinExistence type="predicted"/>
<feature type="transmembrane region" description="Helical" evidence="1">
    <location>
        <begin position="45"/>
        <end position="62"/>
    </location>
</feature>
<dbReference type="EMBL" id="FJ006933">
    <property type="protein sequence ID" value="ACH69341.1"/>
    <property type="molecule type" value="Genomic_DNA"/>
</dbReference>
<name>B9USE4_9SPIR</name>
<keyword evidence="1" id="KW-0812">Transmembrane</keyword>
<organism evidence="2">
    <name type="scientific">Brachyspira intermedia</name>
    <dbReference type="NCBI Taxonomy" id="84377"/>
    <lineage>
        <taxon>Bacteria</taxon>
        <taxon>Pseudomonadati</taxon>
        <taxon>Spirochaetota</taxon>
        <taxon>Spirochaetia</taxon>
        <taxon>Brachyspirales</taxon>
        <taxon>Brachyspiraceae</taxon>
        <taxon>Brachyspira</taxon>
    </lineage>
</organism>
<dbReference type="AlphaFoldDB" id="B9USE4"/>
<dbReference type="PROSITE" id="PS51257">
    <property type="entry name" value="PROKAR_LIPOPROTEIN"/>
    <property type="match status" value="1"/>
</dbReference>
<keyword evidence="1" id="KW-1133">Transmembrane helix</keyword>
<reference evidence="2" key="1">
    <citation type="journal article" date="2009" name="Vet. Microbiol.">
        <title>Identification of genes associated with prophage-like gene transfer agents in the pathogenic intestinal spirochaetes Brachyspira hyodysenteriae, Brachyspira pilosicoli and Brachyspira intermedia.</title>
        <authorList>
            <person name="Motro Y."/>
            <person name="La T."/>
            <person name="Bellgard M.I."/>
            <person name="Dunn D.S."/>
            <person name="Phillips N.D."/>
            <person name="Hampson D.J."/>
        </authorList>
    </citation>
    <scope>NUCLEOTIDE SEQUENCE</scope>
    <source>
        <strain evidence="2">HB60</strain>
    </source>
</reference>
<accession>B9USE4</accession>
<keyword evidence="1" id="KW-0472">Membrane</keyword>
<evidence type="ECO:0000313" key="2">
    <source>
        <dbReference type="EMBL" id="ACH69341.1"/>
    </source>
</evidence>
<feature type="transmembrane region" description="Helical" evidence="1">
    <location>
        <begin position="13"/>
        <end position="33"/>
    </location>
</feature>